<accession>A0A2U1SZE0</accession>
<keyword evidence="10" id="KW-1185">Reference proteome</keyword>
<evidence type="ECO:0000313" key="9">
    <source>
        <dbReference type="EMBL" id="PWB96979.1"/>
    </source>
</evidence>
<feature type="transmembrane region" description="Helical" evidence="7">
    <location>
        <begin position="145"/>
        <end position="164"/>
    </location>
</feature>
<feature type="domain" description="EamA" evidence="8">
    <location>
        <begin position="147"/>
        <end position="291"/>
    </location>
</feature>
<comment type="similarity">
    <text evidence="2">Belongs to the EamA transporter family.</text>
</comment>
<evidence type="ECO:0000259" key="8">
    <source>
        <dbReference type="Pfam" id="PF00892"/>
    </source>
</evidence>
<dbReference type="RefSeq" id="WP_108996987.1">
    <property type="nucleotide sequence ID" value="NZ_QEEX01000001.1"/>
</dbReference>
<evidence type="ECO:0000256" key="1">
    <source>
        <dbReference type="ARBA" id="ARBA00004651"/>
    </source>
</evidence>
<dbReference type="Gene3D" id="1.10.3730.20">
    <property type="match status" value="1"/>
</dbReference>
<proteinExistence type="inferred from homology"/>
<organism evidence="9 10">
    <name type="scientific">Homoserinimonas hongtaonis</name>
    <dbReference type="NCBI Taxonomy" id="2079791"/>
    <lineage>
        <taxon>Bacteria</taxon>
        <taxon>Bacillati</taxon>
        <taxon>Actinomycetota</taxon>
        <taxon>Actinomycetes</taxon>
        <taxon>Micrococcales</taxon>
        <taxon>Microbacteriaceae</taxon>
        <taxon>Homoserinimonas</taxon>
    </lineage>
</organism>
<feature type="transmembrane region" description="Helical" evidence="7">
    <location>
        <begin position="276"/>
        <end position="295"/>
    </location>
</feature>
<protein>
    <submittedName>
        <fullName evidence="9">EamA family transporter</fullName>
    </submittedName>
</protein>
<feature type="transmembrane region" description="Helical" evidence="7">
    <location>
        <begin position="218"/>
        <end position="243"/>
    </location>
</feature>
<feature type="transmembrane region" description="Helical" evidence="7">
    <location>
        <begin position="176"/>
        <end position="198"/>
    </location>
</feature>
<dbReference type="InterPro" id="IPR051258">
    <property type="entry name" value="Diverse_Substrate_Transporter"/>
</dbReference>
<dbReference type="Pfam" id="PF00892">
    <property type="entry name" value="EamA"/>
    <property type="match status" value="2"/>
</dbReference>
<comment type="caution">
    <text evidence="9">The sequence shown here is derived from an EMBL/GenBank/DDBJ whole genome shotgun (WGS) entry which is preliminary data.</text>
</comment>
<feature type="transmembrane region" description="Helical" evidence="7">
    <location>
        <begin position="31"/>
        <end position="51"/>
    </location>
</feature>
<name>A0A2U1SZE0_9MICO</name>
<dbReference type="GO" id="GO:0005886">
    <property type="term" value="C:plasma membrane"/>
    <property type="evidence" value="ECO:0007669"/>
    <property type="project" value="UniProtKB-SubCell"/>
</dbReference>
<evidence type="ECO:0000256" key="4">
    <source>
        <dbReference type="ARBA" id="ARBA00022692"/>
    </source>
</evidence>
<dbReference type="PANTHER" id="PTHR42920">
    <property type="entry name" value="OS03G0707200 PROTEIN-RELATED"/>
    <property type="match status" value="1"/>
</dbReference>
<evidence type="ECO:0000256" key="6">
    <source>
        <dbReference type="ARBA" id="ARBA00023136"/>
    </source>
</evidence>
<sequence length="319" mass="34291">MGYLYALLAAVLFGINGSVTRVVIEAGLTPAQLTLVRVATTAVIAAAFLLMRDRAAFKISLRQVLILALLGVTGVALLQFTYATAISLLPVGITLLIEYTAVLMVAVIAWAFFKEKVRARLWIAIALVLVGLTVVARVWDSELNAVGVAFAFAAALSLTIYFLGGEREVAKSSPMAVAFWTMTFATLFWLVFSEWWTIDPGLFTTPVSLQGNLDSVMVPVWVPLLWNMLLGSFAPFFFSLLALRYLSATAAGIVATAEVILAFFFAWVWLGEGLDTVQTIGAGLVLLGVVIAQTARQNKVVDADLAIPDAAPPSATRSR</sequence>
<feature type="transmembrane region" description="Helical" evidence="7">
    <location>
        <begin position="63"/>
        <end position="82"/>
    </location>
</feature>
<evidence type="ECO:0000256" key="5">
    <source>
        <dbReference type="ARBA" id="ARBA00022989"/>
    </source>
</evidence>
<gene>
    <name evidence="9" type="ORF">DF220_03345</name>
</gene>
<evidence type="ECO:0000313" key="10">
    <source>
        <dbReference type="Proteomes" id="UP000244978"/>
    </source>
</evidence>
<dbReference type="PANTHER" id="PTHR42920:SF5">
    <property type="entry name" value="EAMA DOMAIN-CONTAINING PROTEIN"/>
    <property type="match status" value="1"/>
</dbReference>
<feature type="transmembrane region" description="Helical" evidence="7">
    <location>
        <begin position="250"/>
        <end position="270"/>
    </location>
</feature>
<evidence type="ECO:0000256" key="3">
    <source>
        <dbReference type="ARBA" id="ARBA00022475"/>
    </source>
</evidence>
<feature type="domain" description="EamA" evidence="8">
    <location>
        <begin position="1"/>
        <end position="135"/>
    </location>
</feature>
<evidence type="ECO:0000256" key="2">
    <source>
        <dbReference type="ARBA" id="ARBA00007362"/>
    </source>
</evidence>
<keyword evidence="5 7" id="KW-1133">Transmembrane helix</keyword>
<keyword evidence="6 7" id="KW-0472">Membrane</keyword>
<comment type="subcellular location">
    <subcellularLocation>
        <location evidence="1">Cell membrane</location>
        <topology evidence="1">Multi-pass membrane protein</topology>
    </subcellularLocation>
</comment>
<dbReference type="EMBL" id="QEEX01000001">
    <property type="protein sequence ID" value="PWB96979.1"/>
    <property type="molecule type" value="Genomic_DNA"/>
</dbReference>
<dbReference type="InterPro" id="IPR000620">
    <property type="entry name" value="EamA_dom"/>
</dbReference>
<keyword evidence="3" id="KW-1003">Cell membrane</keyword>
<dbReference type="SUPFAM" id="SSF103481">
    <property type="entry name" value="Multidrug resistance efflux transporter EmrE"/>
    <property type="match status" value="2"/>
</dbReference>
<evidence type="ECO:0000256" key="7">
    <source>
        <dbReference type="SAM" id="Phobius"/>
    </source>
</evidence>
<feature type="transmembrane region" description="Helical" evidence="7">
    <location>
        <begin position="88"/>
        <end position="113"/>
    </location>
</feature>
<keyword evidence="4 7" id="KW-0812">Transmembrane</keyword>
<dbReference type="Proteomes" id="UP000244978">
    <property type="component" value="Unassembled WGS sequence"/>
</dbReference>
<dbReference type="InterPro" id="IPR037185">
    <property type="entry name" value="EmrE-like"/>
</dbReference>
<reference evidence="10" key="1">
    <citation type="submission" date="2018-04" db="EMBL/GenBank/DDBJ databases">
        <authorList>
            <person name="Liu S."/>
            <person name="Wang Z."/>
            <person name="Li J."/>
        </authorList>
    </citation>
    <scope>NUCLEOTIDE SEQUENCE [LARGE SCALE GENOMIC DNA]</scope>
    <source>
        <strain evidence="10">S1194</strain>
    </source>
</reference>
<dbReference type="AlphaFoldDB" id="A0A2U1SZE0"/>
<feature type="transmembrane region" description="Helical" evidence="7">
    <location>
        <begin position="120"/>
        <end position="139"/>
    </location>
</feature>